<dbReference type="Pfam" id="PF11748">
    <property type="entry name" value="DUF3306"/>
    <property type="match status" value="1"/>
</dbReference>
<dbReference type="AlphaFoldDB" id="A0A2W5FMA6"/>
<feature type="compositionally biased region" description="Low complexity" evidence="1">
    <location>
        <begin position="190"/>
        <end position="211"/>
    </location>
</feature>
<dbReference type="EMBL" id="QFOD01000009">
    <property type="protein sequence ID" value="PZP32082.1"/>
    <property type="molecule type" value="Genomic_DNA"/>
</dbReference>
<dbReference type="Proteomes" id="UP000249633">
    <property type="component" value="Unassembled WGS sequence"/>
</dbReference>
<evidence type="ECO:0000256" key="1">
    <source>
        <dbReference type="SAM" id="MobiDB-lite"/>
    </source>
</evidence>
<accession>A0A2W5FMA6</accession>
<proteinExistence type="predicted"/>
<name>A0A2W5FMA6_9BURK</name>
<evidence type="ECO:0000313" key="3">
    <source>
        <dbReference type="Proteomes" id="UP000249633"/>
    </source>
</evidence>
<reference evidence="2 3" key="1">
    <citation type="submission" date="2017-08" db="EMBL/GenBank/DDBJ databases">
        <title>Infants hospitalized years apart are colonized by the same room-sourced microbial strains.</title>
        <authorList>
            <person name="Brooks B."/>
            <person name="Olm M.R."/>
            <person name="Firek B.A."/>
            <person name="Baker R."/>
            <person name="Thomas B.C."/>
            <person name="Morowitz M.J."/>
            <person name="Banfield J.F."/>
        </authorList>
    </citation>
    <scope>NUCLEOTIDE SEQUENCE [LARGE SCALE GENOMIC DNA]</scope>
    <source>
        <strain evidence="2">S2_012_000_R2_81</strain>
    </source>
</reference>
<comment type="caution">
    <text evidence="2">The sequence shown here is derived from an EMBL/GenBank/DDBJ whole genome shotgun (WGS) entry which is preliminary data.</text>
</comment>
<feature type="compositionally biased region" description="Pro residues" evidence="1">
    <location>
        <begin position="25"/>
        <end position="45"/>
    </location>
</feature>
<protein>
    <submittedName>
        <fullName evidence="2">DUF3306 domain-containing protein</fullName>
    </submittedName>
</protein>
<dbReference type="InterPro" id="IPR021735">
    <property type="entry name" value="DUF3306"/>
</dbReference>
<sequence>MAEDDSFFSRWSRRKGQARQGLPLEEPPAAVPEPAPAAVPAPPAAPETQPVAVVEAAALPTLDDVAALPADAGDFSRFVARGVQPEVKNAALKKLFSDPHFNVMDGLDIYIDDYSQPDPLPESMLRQMVQSQVLGLFDEAPDEPAQPVVAAGADAPDESALAEPSTAPETLEIPSLATASHEDADLRLQPDPAAGPGRPAAGLEPGAGRQH</sequence>
<evidence type="ECO:0000313" key="2">
    <source>
        <dbReference type="EMBL" id="PZP32082.1"/>
    </source>
</evidence>
<feature type="region of interest" description="Disordered" evidence="1">
    <location>
        <begin position="1"/>
        <end position="48"/>
    </location>
</feature>
<gene>
    <name evidence="2" type="ORF">DI603_11545</name>
</gene>
<organism evidence="2 3">
    <name type="scientific">Roseateles depolymerans</name>
    <dbReference type="NCBI Taxonomy" id="76731"/>
    <lineage>
        <taxon>Bacteria</taxon>
        <taxon>Pseudomonadati</taxon>
        <taxon>Pseudomonadota</taxon>
        <taxon>Betaproteobacteria</taxon>
        <taxon>Burkholderiales</taxon>
        <taxon>Sphaerotilaceae</taxon>
        <taxon>Roseateles</taxon>
    </lineage>
</organism>
<feature type="region of interest" description="Disordered" evidence="1">
    <location>
        <begin position="139"/>
        <end position="211"/>
    </location>
</feature>